<evidence type="ECO:0000256" key="1">
    <source>
        <dbReference type="SAM" id="MobiDB-lite"/>
    </source>
</evidence>
<feature type="compositionally biased region" description="Gly residues" evidence="1">
    <location>
        <begin position="33"/>
        <end position="47"/>
    </location>
</feature>
<organism evidence="2 3">
    <name type="scientific">Ficus carica</name>
    <name type="common">Common fig</name>
    <dbReference type="NCBI Taxonomy" id="3494"/>
    <lineage>
        <taxon>Eukaryota</taxon>
        <taxon>Viridiplantae</taxon>
        <taxon>Streptophyta</taxon>
        <taxon>Embryophyta</taxon>
        <taxon>Tracheophyta</taxon>
        <taxon>Spermatophyta</taxon>
        <taxon>Magnoliopsida</taxon>
        <taxon>eudicotyledons</taxon>
        <taxon>Gunneridae</taxon>
        <taxon>Pentapetalae</taxon>
        <taxon>rosids</taxon>
        <taxon>fabids</taxon>
        <taxon>Rosales</taxon>
        <taxon>Moraceae</taxon>
        <taxon>Ficeae</taxon>
        <taxon>Ficus</taxon>
    </lineage>
</organism>
<feature type="compositionally biased region" description="Pro residues" evidence="1">
    <location>
        <begin position="14"/>
        <end position="24"/>
    </location>
</feature>
<evidence type="ECO:0000313" key="2">
    <source>
        <dbReference type="EMBL" id="GMN75309.1"/>
    </source>
</evidence>
<gene>
    <name evidence="2" type="ORF">TIFTF001_056509</name>
</gene>
<comment type="caution">
    <text evidence="2">The sequence shown here is derived from an EMBL/GenBank/DDBJ whole genome shotgun (WGS) entry which is preliminary data.</text>
</comment>
<dbReference type="Proteomes" id="UP001187192">
    <property type="component" value="Unassembled WGS sequence"/>
</dbReference>
<name>A0AA88EHX3_FICCA</name>
<feature type="non-terminal residue" evidence="2">
    <location>
        <position position="1"/>
    </location>
</feature>
<dbReference type="EMBL" id="BTGU01021008">
    <property type="protein sequence ID" value="GMN75309.1"/>
    <property type="molecule type" value="Genomic_DNA"/>
</dbReference>
<sequence length="69" mass="6907">TAAGATPEGGWPAAVPPWPGPSPRPSRAHGAHEGLGGQPSQGAGGAEGSTPPKEISKLFWAGQEETSFF</sequence>
<keyword evidence="3" id="KW-1185">Reference proteome</keyword>
<accession>A0AA88EHX3</accession>
<reference evidence="2" key="1">
    <citation type="submission" date="2023-07" db="EMBL/GenBank/DDBJ databases">
        <title>draft genome sequence of fig (Ficus carica).</title>
        <authorList>
            <person name="Takahashi T."/>
            <person name="Nishimura K."/>
        </authorList>
    </citation>
    <scope>NUCLEOTIDE SEQUENCE</scope>
</reference>
<protein>
    <submittedName>
        <fullName evidence="2">Uncharacterized protein</fullName>
    </submittedName>
</protein>
<proteinExistence type="predicted"/>
<dbReference type="AlphaFoldDB" id="A0AA88EHX3"/>
<evidence type="ECO:0000313" key="3">
    <source>
        <dbReference type="Proteomes" id="UP001187192"/>
    </source>
</evidence>
<feature type="region of interest" description="Disordered" evidence="1">
    <location>
        <begin position="1"/>
        <end position="69"/>
    </location>
</feature>